<evidence type="ECO:0000313" key="5">
    <source>
        <dbReference type="Proteomes" id="UP000035955"/>
    </source>
</evidence>
<feature type="signal peptide" evidence="2">
    <location>
        <begin position="1"/>
        <end position="22"/>
    </location>
</feature>
<proteinExistence type="predicted"/>
<keyword evidence="2" id="KW-0732">Signal</keyword>
<sequence length="112" mass="11472">MKTFLRTAIAASVLMSADDAFAAPRTAVLEVQNVSCVTCAPIVKRTLARLTGVVQVTVIEHGGVATATVTFDDDKVAAEALSQATTDAGYPSSVKEVRSATADSTGGTAQAR</sequence>
<dbReference type="RefSeq" id="WP_048442355.1">
    <property type="nucleotide sequence ID" value="NZ_LABY01000009.1"/>
</dbReference>
<feature type="region of interest" description="Disordered" evidence="1">
    <location>
        <begin position="85"/>
        <end position="112"/>
    </location>
</feature>
<name>A0A0J6T6I3_9HYPH</name>
<dbReference type="AlphaFoldDB" id="A0A0J6T6I3"/>
<evidence type="ECO:0000313" key="4">
    <source>
        <dbReference type="EMBL" id="KMO43010.1"/>
    </source>
</evidence>
<accession>A0A0J6T6I3</accession>
<comment type="caution">
    <text evidence="4">The sequence shown here is derived from an EMBL/GenBank/DDBJ whole genome shotgun (WGS) entry which is preliminary data.</text>
</comment>
<dbReference type="CDD" id="cd00371">
    <property type="entry name" value="HMA"/>
    <property type="match status" value="1"/>
</dbReference>
<dbReference type="InterPro" id="IPR006121">
    <property type="entry name" value="HMA_dom"/>
</dbReference>
<reference evidence="4 5" key="1">
    <citation type="submission" date="2015-03" db="EMBL/GenBank/DDBJ databases">
        <title>Genome sequencing of Methylobacterium variabile DSM 16961.</title>
        <authorList>
            <person name="Chaudhry V."/>
            <person name="Patil P.B."/>
        </authorList>
    </citation>
    <scope>NUCLEOTIDE SEQUENCE [LARGE SCALE GENOMIC DNA]</scope>
    <source>
        <strain evidence="4 5">DSM 16961</strain>
    </source>
</reference>
<dbReference type="Proteomes" id="UP000035955">
    <property type="component" value="Unassembled WGS sequence"/>
</dbReference>
<dbReference type="OrthoDB" id="7205933at2"/>
<dbReference type="GO" id="GO:0046872">
    <property type="term" value="F:metal ion binding"/>
    <property type="evidence" value="ECO:0007669"/>
    <property type="project" value="InterPro"/>
</dbReference>
<dbReference type="SUPFAM" id="SSF55008">
    <property type="entry name" value="HMA, heavy metal-associated domain"/>
    <property type="match status" value="1"/>
</dbReference>
<feature type="domain" description="HMA" evidence="3">
    <location>
        <begin position="25"/>
        <end position="93"/>
    </location>
</feature>
<protein>
    <submittedName>
        <fullName evidence="4">Mercury transporter</fullName>
    </submittedName>
</protein>
<feature type="chain" id="PRO_5005281811" evidence="2">
    <location>
        <begin position="23"/>
        <end position="112"/>
    </location>
</feature>
<dbReference type="EMBL" id="LABY01000009">
    <property type="protein sequence ID" value="KMO43010.1"/>
    <property type="molecule type" value="Genomic_DNA"/>
</dbReference>
<organism evidence="4 5">
    <name type="scientific">Methylobacterium variabile</name>
    <dbReference type="NCBI Taxonomy" id="298794"/>
    <lineage>
        <taxon>Bacteria</taxon>
        <taxon>Pseudomonadati</taxon>
        <taxon>Pseudomonadota</taxon>
        <taxon>Alphaproteobacteria</taxon>
        <taxon>Hyphomicrobiales</taxon>
        <taxon>Methylobacteriaceae</taxon>
        <taxon>Methylobacterium</taxon>
    </lineage>
</organism>
<gene>
    <name evidence="4" type="ORF">VQ02_01350</name>
</gene>
<dbReference type="Pfam" id="PF00403">
    <property type="entry name" value="HMA"/>
    <property type="match status" value="1"/>
</dbReference>
<keyword evidence="5" id="KW-1185">Reference proteome</keyword>
<dbReference type="PATRIC" id="fig|298794.3.peg.7684"/>
<evidence type="ECO:0000256" key="2">
    <source>
        <dbReference type="SAM" id="SignalP"/>
    </source>
</evidence>
<dbReference type="PROSITE" id="PS50846">
    <property type="entry name" value="HMA_2"/>
    <property type="match status" value="1"/>
</dbReference>
<dbReference type="Gene3D" id="3.30.70.100">
    <property type="match status" value="1"/>
</dbReference>
<evidence type="ECO:0000259" key="3">
    <source>
        <dbReference type="PROSITE" id="PS50846"/>
    </source>
</evidence>
<feature type="compositionally biased region" description="Polar residues" evidence="1">
    <location>
        <begin position="101"/>
        <end position="112"/>
    </location>
</feature>
<dbReference type="InterPro" id="IPR036163">
    <property type="entry name" value="HMA_dom_sf"/>
</dbReference>
<evidence type="ECO:0000256" key="1">
    <source>
        <dbReference type="SAM" id="MobiDB-lite"/>
    </source>
</evidence>